<evidence type="ECO:0000313" key="3">
    <source>
        <dbReference type="EMBL" id="UXH76627.1"/>
    </source>
</evidence>
<dbReference type="InterPro" id="IPR010653">
    <property type="entry name" value="NlpB/DapX"/>
</dbReference>
<proteinExistence type="predicted"/>
<accession>A0ABY6AUV6</accession>
<dbReference type="PROSITE" id="PS51257">
    <property type="entry name" value="PROKAR_LIPOPROTEIN"/>
    <property type="match status" value="1"/>
</dbReference>
<evidence type="ECO:0000313" key="4">
    <source>
        <dbReference type="Proteomes" id="UP001064933"/>
    </source>
</evidence>
<feature type="signal peptide" evidence="2">
    <location>
        <begin position="1"/>
        <end position="29"/>
    </location>
</feature>
<feature type="chain" id="PRO_5045858167" evidence="2">
    <location>
        <begin position="30"/>
        <end position="385"/>
    </location>
</feature>
<organism evidence="3 4">
    <name type="scientific">Roseateles amylovorans</name>
    <dbReference type="NCBI Taxonomy" id="2978473"/>
    <lineage>
        <taxon>Bacteria</taxon>
        <taxon>Pseudomonadati</taxon>
        <taxon>Pseudomonadota</taxon>
        <taxon>Betaproteobacteria</taxon>
        <taxon>Burkholderiales</taxon>
        <taxon>Sphaerotilaceae</taxon>
        <taxon>Roseateles</taxon>
    </lineage>
</organism>
<name>A0ABY6AUV6_9BURK</name>
<protein>
    <submittedName>
        <fullName evidence="3">Outer membrane protein assembly factor BamC</fullName>
    </submittedName>
</protein>
<dbReference type="RefSeq" id="WP_261756362.1">
    <property type="nucleotide sequence ID" value="NZ_CP104562.2"/>
</dbReference>
<dbReference type="Pfam" id="PF06804">
    <property type="entry name" value="Lipoprotein_18"/>
    <property type="match status" value="1"/>
</dbReference>
<dbReference type="EMBL" id="CP104562">
    <property type="protein sequence ID" value="UXH76627.1"/>
    <property type="molecule type" value="Genomic_DNA"/>
</dbReference>
<evidence type="ECO:0000256" key="1">
    <source>
        <dbReference type="SAM" id="MobiDB-lite"/>
    </source>
</evidence>
<evidence type="ECO:0000256" key="2">
    <source>
        <dbReference type="SAM" id="SignalP"/>
    </source>
</evidence>
<dbReference type="InterPro" id="IPR042268">
    <property type="entry name" value="BamC_C"/>
</dbReference>
<dbReference type="Gene3D" id="3.30.310.170">
    <property type="entry name" value="Outer membrane protein assembly factor BamC"/>
    <property type="match status" value="1"/>
</dbReference>
<keyword evidence="2" id="KW-0732">Signal</keyword>
<feature type="region of interest" description="Disordered" evidence="1">
    <location>
        <begin position="47"/>
        <end position="69"/>
    </location>
</feature>
<dbReference type="Proteomes" id="UP001064933">
    <property type="component" value="Chromosome"/>
</dbReference>
<sequence length="385" mass="42554">MTRSLSASCASTPVRVACLMALASLSACSTLDSMTSGDKVDYRTQARQTTGLDVPPDLTQLPRENRPTGTVSAAQLAAQPAAGRPNAVTAGSTVALAKVGDVQFQRLGNTRWLHTSLPPEQLWPVLKTFWQERGLQVETEDASIGVMETNWAENRAKLPQDFIRKAIGSMLDSIYSTGERDKYRTRLERSPDGGTDIYITHRGMIEVYTNSQKDDTAWQPRPSDPEMEAEMLSRLLLKLGGKEEAAQAVANSKPTAPVFAEGTGRPAPRALADVPDALQLNEGFDRAWRRVGQSLDRHGFTIEDRDRKQGLFFLRYADPNQAGKEEPGFWARLFGADKTTSAVRYRVSVKTEGERSTVSVLDDKGQQQTNEIAKRILQLLMEDLR</sequence>
<gene>
    <name evidence="3" type="primary">bamC</name>
    <name evidence="3" type="ORF">N4261_16450</name>
</gene>
<reference evidence="3" key="1">
    <citation type="submission" date="2022-10" db="EMBL/GenBank/DDBJ databases">
        <title>Characterization and whole genome sequencing of a new Roseateles species, isolated from fresh water.</title>
        <authorList>
            <person name="Guliayeva D.Y."/>
            <person name="Akhremchuk A.E."/>
            <person name="Sikolenko M.A."/>
            <person name="Valentovich L.N."/>
            <person name="Sidarenka A.V."/>
        </authorList>
    </citation>
    <scope>NUCLEOTIDE SEQUENCE</scope>
    <source>
        <strain evidence="3">BIM B-1768</strain>
    </source>
</reference>
<keyword evidence="4" id="KW-1185">Reference proteome</keyword>